<dbReference type="GO" id="GO:0046872">
    <property type="term" value="F:metal ion binding"/>
    <property type="evidence" value="ECO:0007669"/>
    <property type="project" value="UniProtKB-KW"/>
</dbReference>
<dbReference type="GO" id="GO:0006508">
    <property type="term" value="P:proteolysis"/>
    <property type="evidence" value="ECO:0007669"/>
    <property type="project" value="UniProtKB-KW"/>
</dbReference>
<evidence type="ECO:0000256" key="7">
    <source>
        <dbReference type="ARBA" id="ARBA00022801"/>
    </source>
</evidence>
<dbReference type="GO" id="GO:0016887">
    <property type="term" value="F:ATP hydrolysis activity"/>
    <property type="evidence" value="ECO:0007669"/>
    <property type="project" value="InterPro"/>
</dbReference>
<gene>
    <name evidence="13" type="ORF">DTER00134_LOCUS2455</name>
</gene>
<evidence type="ECO:0000313" key="13">
    <source>
        <dbReference type="EMBL" id="CAE0487409.1"/>
    </source>
</evidence>
<feature type="domain" description="AAA+ ATPase" evidence="12">
    <location>
        <begin position="365"/>
        <end position="504"/>
    </location>
</feature>
<evidence type="ECO:0000256" key="6">
    <source>
        <dbReference type="ARBA" id="ARBA00022741"/>
    </source>
</evidence>
<dbReference type="PANTHER" id="PTHR23076">
    <property type="entry name" value="METALLOPROTEASE M41 FTSH"/>
    <property type="match status" value="1"/>
</dbReference>
<dbReference type="GO" id="GO:0009535">
    <property type="term" value="C:chloroplast thylakoid membrane"/>
    <property type="evidence" value="ECO:0007669"/>
    <property type="project" value="TreeGrafter"/>
</dbReference>
<evidence type="ECO:0000256" key="9">
    <source>
        <dbReference type="ARBA" id="ARBA00022840"/>
    </source>
</evidence>
<dbReference type="SUPFAM" id="SSF52540">
    <property type="entry name" value="P-loop containing nucleoside triphosphate hydrolases"/>
    <property type="match status" value="1"/>
</dbReference>
<evidence type="ECO:0000256" key="8">
    <source>
        <dbReference type="ARBA" id="ARBA00022833"/>
    </source>
</evidence>
<evidence type="ECO:0000259" key="12">
    <source>
        <dbReference type="SMART" id="SM00382"/>
    </source>
</evidence>
<dbReference type="InterPro" id="IPR000642">
    <property type="entry name" value="Peptidase_M41"/>
</dbReference>
<keyword evidence="10" id="KW-0482">Metalloprotease</keyword>
<dbReference type="InterPro" id="IPR037219">
    <property type="entry name" value="Peptidase_M41-like"/>
</dbReference>
<feature type="region of interest" description="Disordered" evidence="11">
    <location>
        <begin position="97"/>
        <end position="139"/>
    </location>
</feature>
<sequence length="808" mass="88401">MASKAAAHTDEVVIKRCQGQDFLALCIVKSGFDNELCSDVTDACGVSEVNALDLAGMGEEEAAQRLFLTNDEAKKLLKVCSRMCAREGVNFGDGIADAESSEEEQAETVLTASSPPRASSPTPEAIGELSDRSGAAEADGPDQLRAVAEGGSEVGASGADSSLTREQREEQERKQQQLKEVRVAFLEEELPALVAKRVSLDEVRKKAANINKKLGSKLEIPDSEVAQTYEACQSLLAEGLDLSGAAGSSSAAERLLAEEDLKERTDAQKAASEGEGQENPMDAMMEMGKLNTARIRKATDPRIMDVKRRVRQARRSQKRESKVQVSDEIIFFDDVAGNEQAKVELLEVVDFFRAPERFKDSGARAPKGVLLVGPPGNGKTLMARAVAGESGVAFISSSASEFIEMYMGLGAARVRDVFNTARKLAPCIIFIDELDAVGRQRRGGGQGNDERDTTVNQLLSELDGFEAEQQGIVVMGATNRKDVLDAALTRPGRFDRAIEVMRPDFVGRLEGIKVHLRDKPISPNLDYKELAALTGGMSGAQIAGMCNYSSSIAFRNGRDEITMQDLISAVEQSKYGRSYDVVRFVSPARKLRLAVMEASISMVATLLPAIEPVDYVTVTPSAKSPIGRTVLKPNIGRYTTGMWTKRYLREQLLMALAGRAGEELVFGFEELSSLNQHRIMLARQIAIKMLNAGMSEHPDMANLRTLGDQWYDPSSEPGRWTRYTVTTDNNQTQTEWVDMDMEMEMLLNNSYKAVKEILARNRACLDQLTELLVERERVDGYEVREIVEQSAAEADLAARRAEAGLALL</sequence>
<reference evidence="13" key="1">
    <citation type="submission" date="2021-01" db="EMBL/GenBank/DDBJ databases">
        <authorList>
            <person name="Corre E."/>
            <person name="Pelletier E."/>
            <person name="Niang G."/>
            <person name="Scheremetjew M."/>
            <person name="Finn R."/>
            <person name="Kale V."/>
            <person name="Holt S."/>
            <person name="Cochrane G."/>
            <person name="Meng A."/>
            <person name="Brown T."/>
            <person name="Cohen L."/>
        </authorList>
    </citation>
    <scope>NUCLEOTIDE SEQUENCE</scope>
    <source>
        <strain evidence="13">CCMP1320</strain>
    </source>
</reference>
<keyword evidence="5" id="KW-0479">Metal-binding</keyword>
<dbReference type="InterPro" id="IPR003959">
    <property type="entry name" value="ATPase_AAA_core"/>
</dbReference>
<keyword evidence="8" id="KW-0862">Zinc</keyword>
<organism evidence="13">
    <name type="scientific">Dunaliella tertiolecta</name>
    <name type="common">Green alga</name>
    <dbReference type="NCBI Taxonomy" id="3047"/>
    <lineage>
        <taxon>Eukaryota</taxon>
        <taxon>Viridiplantae</taxon>
        <taxon>Chlorophyta</taxon>
        <taxon>core chlorophytes</taxon>
        <taxon>Chlorophyceae</taxon>
        <taxon>CS clade</taxon>
        <taxon>Chlamydomonadales</taxon>
        <taxon>Dunaliellaceae</taxon>
        <taxon>Dunaliella</taxon>
    </lineage>
</organism>
<evidence type="ECO:0000256" key="11">
    <source>
        <dbReference type="SAM" id="MobiDB-lite"/>
    </source>
</evidence>
<dbReference type="GO" id="GO:0004222">
    <property type="term" value="F:metalloendopeptidase activity"/>
    <property type="evidence" value="ECO:0007669"/>
    <property type="project" value="InterPro"/>
</dbReference>
<dbReference type="InterPro" id="IPR041569">
    <property type="entry name" value="AAA_lid_3"/>
</dbReference>
<dbReference type="Gene3D" id="1.10.8.60">
    <property type="match status" value="1"/>
</dbReference>
<protein>
    <recommendedName>
        <fullName evidence="12">AAA+ ATPase domain-containing protein</fullName>
    </recommendedName>
</protein>
<feature type="compositionally biased region" description="Low complexity" evidence="11">
    <location>
        <begin position="151"/>
        <end position="162"/>
    </location>
</feature>
<dbReference type="SMART" id="SM00382">
    <property type="entry name" value="AAA"/>
    <property type="match status" value="1"/>
</dbReference>
<evidence type="ECO:0000256" key="1">
    <source>
        <dbReference type="ARBA" id="ARBA00001947"/>
    </source>
</evidence>
<dbReference type="Pfam" id="PF00004">
    <property type="entry name" value="AAA"/>
    <property type="match status" value="1"/>
</dbReference>
<proteinExistence type="inferred from homology"/>
<dbReference type="PANTHER" id="PTHR23076:SF58">
    <property type="entry name" value="INACTIVE ATP-DEPENDENT ZINC METALLOPROTEASE FTSHI 5, CHLOROPLASTIC-RELATED"/>
    <property type="match status" value="1"/>
</dbReference>
<keyword evidence="4" id="KW-0645">Protease</keyword>
<keyword evidence="6" id="KW-0547">Nucleotide-binding</keyword>
<dbReference type="InterPro" id="IPR003593">
    <property type="entry name" value="AAA+_ATPase"/>
</dbReference>
<dbReference type="GO" id="GO:0005524">
    <property type="term" value="F:ATP binding"/>
    <property type="evidence" value="ECO:0007669"/>
    <property type="project" value="UniProtKB-KW"/>
</dbReference>
<name>A0A7S3QMG9_DUNTE</name>
<dbReference type="Gene3D" id="1.20.58.760">
    <property type="entry name" value="Peptidase M41"/>
    <property type="match status" value="1"/>
</dbReference>
<feature type="region of interest" description="Disordered" evidence="11">
    <location>
        <begin position="151"/>
        <end position="175"/>
    </location>
</feature>
<dbReference type="Pfam" id="PF01434">
    <property type="entry name" value="Peptidase_M41"/>
    <property type="match status" value="1"/>
</dbReference>
<comment type="similarity">
    <text evidence="2">In the C-terminal section; belongs to the peptidase M41 family.</text>
</comment>
<dbReference type="Gene3D" id="3.40.50.300">
    <property type="entry name" value="P-loop containing nucleotide triphosphate hydrolases"/>
    <property type="match status" value="1"/>
</dbReference>
<feature type="compositionally biased region" description="Basic and acidic residues" evidence="11">
    <location>
        <begin position="163"/>
        <end position="175"/>
    </location>
</feature>
<dbReference type="AlphaFoldDB" id="A0A7S3QMG9"/>
<dbReference type="PROSITE" id="PS00674">
    <property type="entry name" value="AAA"/>
    <property type="match status" value="1"/>
</dbReference>
<keyword evidence="7" id="KW-0378">Hydrolase</keyword>
<evidence type="ECO:0000256" key="3">
    <source>
        <dbReference type="ARBA" id="ARBA00010550"/>
    </source>
</evidence>
<dbReference type="InterPro" id="IPR003960">
    <property type="entry name" value="ATPase_AAA_CS"/>
</dbReference>
<evidence type="ECO:0000256" key="4">
    <source>
        <dbReference type="ARBA" id="ARBA00022670"/>
    </source>
</evidence>
<comment type="similarity">
    <text evidence="3">In the N-terminal section; belongs to the AAA ATPase family.</text>
</comment>
<comment type="cofactor">
    <cofactor evidence="1">
        <name>Zn(2+)</name>
        <dbReference type="ChEBI" id="CHEBI:29105"/>
    </cofactor>
</comment>
<dbReference type="Pfam" id="PF17862">
    <property type="entry name" value="AAA_lid_3"/>
    <property type="match status" value="1"/>
</dbReference>
<accession>A0A7S3QMG9</accession>
<dbReference type="FunFam" id="3.40.50.300:FF:000001">
    <property type="entry name" value="ATP-dependent zinc metalloprotease FtsH"/>
    <property type="match status" value="1"/>
</dbReference>
<keyword evidence="9" id="KW-0067">ATP-binding</keyword>
<dbReference type="InterPro" id="IPR027417">
    <property type="entry name" value="P-loop_NTPase"/>
</dbReference>
<dbReference type="EMBL" id="HBIP01004961">
    <property type="protein sequence ID" value="CAE0487409.1"/>
    <property type="molecule type" value="Transcribed_RNA"/>
</dbReference>
<dbReference type="SUPFAM" id="SSF140990">
    <property type="entry name" value="FtsH protease domain-like"/>
    <property type="match status" value="1"/>
</dbReference>
<evidence type="ECO:0000256" key="2">
    <source>
        <dbReference type="ARBA" id="ARBA00010044"/>
    </source>
</evidence>
<dbReference type="GO" id="GO:0004176">
    <property type="term" value="F:ATP-dependent peptidase activity"/>
    <property type="evidence" value="ECO:0007669"/>
    <property type="project" value="InterPro"/>
</dbReference>
<evidence type="ECO:0000256" key="10">
    <source>
        <dbReference type="ARBA" id="ARBA00023049"/>
    </source>
</evidence>
<evidence type="ECO:0000256" key="5">
    <source>
        <dbReference type="ARBA" id="ARBA00022723"/>
    </source>
</evidence>
<feature type="compositionally biased region" description="Low complexity" evidence="11">
    <location>
        <begin position="111"/>
        <end position="123"/>
    </location>
</feature>